<organism evidence="2 3">
    <name type="scientific">Acidianus hospitalis (strain W1)</name>
    <dbReference type="NCBI Taxonomy" id="933801"/>
    <lineage>
        <taxon>Archaea</taxon>
        <taxon>Thermoproteota</taxon>
        <taxon>Thermoprotei</taxon>
        <taxon>Sulfolobales</taxon>
        <taxon>Sulfolobaceae</taxon>
        <taxon>Acidianus</taxon>
    </lineage>
</organism>
<name>F4B8L3_ACIHW</name>
<dbReference type="KEGG" id="aho:Ahos_2094"/>
<evidence type="ECO:0000313" key="3">
    <source>
        <dbReference type="Proteomes" id="UP000008458"/>
    </source>
</evidence>
<reference evidence="2 3" key="1">
    <citation type="journal article" date="2011" name="Extremophiles">
        <title>Genomic analysis of Acidianus hospitalis W1 a host for studying crenarchaeal virus and plasmid life cycles.</title>
        <authorList>
            <person name="You X.Y."/>
            <person name="Liu C."/>
            <person name="Wang S.Y."/>
            <person name="Jiang C.Y."/>
            <person name="Shah S.A."/>
            <person name="Prangishvili D."/>
            <person name="She Q."/>
            <person name="Liu S.J."/>
            <person name="Garrett R.A."/>
        </authorList>
    </citation>
    <scope>NUCLEOTIDE SEQUENCE [LARGE SCALE GENOMIC DNA]</scope>
    <source>
        <strain evidence="2 3">W1</strain>
    </source>
</reference>
<feature type="domain" description="HEPN" evidence="1">
    <location>
        <begin position="10"/>
        <end position="46"/>
    </location>
</feature>
<dbReference type="Pfam" id="PF05168">
    <property type="entry name" value="HEPN"/>
    <property type="match status" value="1"/>
</dbReference>
<dbReference type="eggNOG" id="arCOG01191">
    <property type="taxonomic scope" value="Archaea"/>
</dbReference>
<dbReference type="HOGENOM" id="CLU_3178368_0_0_2"/>
<dbReference type="AlphaFoldDB" id="F4B8L3"/>
<evidence type="ECO:0000259" key="1">
    <source>
        <dbReference type="PROSITE" id="PS50910"/>
    </source>
</evidence>
<keyword evidence="3" id="KW-1185">Reference proteome</keyword>
<sequence>MSFDVALEYLNKAKEYLNASRLLFSNSSYNASSLASEVSAQLAITH</sequence>
<dbReference type="GeneID" id="71811325"/>
<evidence type="ECO:0000313" key="2">
    <source>
        <dbReference type="EMBL" id="AEE94965.1"/>
    </source>
</evidence>
<reference key="2">
    <citation type="journal article" date="2011" name="Extremophiles">
        <title>Genomic analyses of Acidianus hospitalis W1 a host for studying crenarchaeal virus and plasmid life cycles.</title>
        <authorList>
            <person name="You X.Y."/>
            <person name="Liu C."/>
            <person name="Wang S.Y."/>
            <person name="Jiang C.Y."/>
            <person name="Shah S.A."/>
            <person name="Prangishvili D."/>
            <person name="Liu S.J."/>
            <person name="Garrett R.A."/>
        </authorList>
    </citation>
    <scope>NUCLEOTIDE SEQUENCE</scope>
    <source>
        <strain>W1</strain>
    </source>
</reference>
<proteinExistence type="predicted"/>
<dbReference type="RefSeq" id="WP_013776880.1">
    <property type="nucleotide sequence ID" value="NC_015518.1"/>
</dbReference>
<gene>
    <name evidence="2" type="ordered locus">Ahos_2094</name>
</gene>
<dbReference type="PROSITE" id="PS50910">
    <property type="entry name" value="HEPN"/>
    <property type="match status" value="1"/>
</dbReference>
<dbReference type="EMBL" id="CP002535">
    <property type="protein sequence ID" value="AEE94965.1"/>
    <property type="molecule type" value="Genomic_DNA"/>
</dbReference>
<dbReference type="Proteomes" id="UP000008458">
    <property type="component" value="Chromosome"/>
</dbReference>
<protein>
    <recommendedName>
        <fullName evidence="1">HEPN domain-containing protein</fullName>
    </recommendedName>
</protein>
<accession>F4B8L3</accession>
<dbReference type="InterPro" id="IPR007842">
    <property type="entry name" value="HEPN_dom"/>
</dbReference>
<dbReference type="STRING" id="933801.Ahos_2094"/>